<evidence type="ECO:0000259" key="9">
    <source>
        <dbReference type="PROSITE" id="PS51884"/>
    </source>
</evidence>
<keyword evidence="2" id="KW-0134">Cell wall</keyword>
<dbReference type="Pfam" id="PF03777">
    <property type="entry name" value="ChpA-C"/>
    <property type="match status" value="1"/>
</dbReference>
<comment type="subcellular location">
    <subcellularLocation>
        <location evidence="1">Secreted</location>
        <location evidence="1">Cell wall</location>
    </subcellularLocation>
</comment>
<evidence type="ECO:0000256" key="6">
    <source>
        <dbReference type="ARBA" id="ARBA00023087"/>
    </source>
</evidence>
<evidence type="ECO:0000256" key="2">
    <source>
        <dbReference type="ARBA" id="ARBA00022512"/>
    </source>
</evidence>
<feature type="signal peptide" evidence="8">
    <location>
        <begin position="1"/>
        <end position="27"/>
    </location>
</feature>
<evidence type="ECO:0000256" key="8">
    <source>
        <dbReference type="SAM" id="SignalP"/>
    </source>
</evidence>
<organism evidence="10 11">
    <name type="scientific">Streptomyces albireticuli</name>
    <dbReference type="NCBI Taxonomy" id="1940"/>
    <lineage>
        <taxon>Bacteria</taxon>
        <taxon>Bacillati</taxon>
        <taxon>Actinomycetota</taxon>
        <taxon>Actinomycetes</taxon>
        <taxon>Kitasatosporales</taxon>
        <taxon>Streptomycetaceae</taxon>
        <taxon>Streptomyces</taxon>
    </lineage>
</organism>
<evidence type="ECO:0000313" key="10">
    <source>
        <dbReference type="EMBL" id="PAU46039.1"/>
    </source>
</evidence>
<protein>
    <submittedName>
        <fullName evidence="10">Chaplin</fullName>
    </submittedName>
</protein>
<keyword evidence="3" id="KW-0964">Secreted</keyword>
<evidence type="ECO:0000256" key="7">
    <source>
        <dbReference type="PROSITE-ProRule" id="PRU01232"/>
    </source>
</evidence>
<feature type="domain" description="Chaplin" evidence="9">
    <location>
        <begin position="38"/>
        <end position="78"/>
    </location>
</feature>
<keyword evidence="11" id="KW-1185">Reference proteome</keyword>
<dbReference type="EMBL" id="NSJV01000502">
    <property type="protein sequence ID" value="PAU46039.1"/>
    <property type="molecule type" value="Genomic_DNA"/>
</dbReference>
<name>A0A2A2D3Q9_9ACTN</name>
<keyword evidence="6 7" id="KW-0034">Amyloid</keyword>
<proteinExistence type="predicted"/>
<evidence type="ECO:0000313" key="11">
    <source>
        <dbReference type="Proteomes" id="UP000218944"/>
    </source>
</evidence>
<dbReference type="AlphaFoldDB" id="A0A2A2D3Q9"/>
<keyword evidence="4 8" id="KW-0732">Signal</keyword>
<reference evidence="10 11" key="1">
    <citation type="submission" date="2017-08" db="EMBL/GenBank/DDBJ databases">
        <title>Genome sequence of Streptomyces albireticuli NRRL B-1670.</title>
        <authorList>
            <person name="Graham D.E."/>
            <person name="Mahan K.M."/>
            <person name="Klingeman D.M."/>
            <person name="Hettich R.L."/>
            <person name="Parry R.J."/>
            <person name="Spain J.C."/>
        </authorList>
    </citation>
    <scope>NUCLEOTIDE SEQUENCE [LARGE SCALE GENOMIC DNA]</scope>
    <source>
        <strain evidence="10 11">NRRL B-1670</strain>
    </source>
</reference>
<dbReference type="RefSeq" id="WP_095583444.1">
    <property type="nucleotide sequence ID" value="NZ_JAJQQQ010000061.1"/>
</dbReference>
<evidence type="ECO:0000256" key="5">
    <source>
        <dbReference type="ARBA" id="ARBA00022889"/>
    </source>
</evidence>
<dbReference type="Proteomes" id="UP000218944">
    <property type="component" value="Unassembled WGS sequence"/>
</dbReference>
<feature type="chain" id="PRO_5012719640" evidence="8">
    <location>
        <begin position="28"/>
        <end position="87"/>
    </location>
</feature>
<accession>A0A2A2D3Q9</accession>
<dbReference type="PROSITE" id="PS51884">
    <property type="entry name" value="CHAPLIN"/>
    <property type="match status" value="1"/>
</dbReference>
<sequence>MLRVIRNAVIAALTGASLLGSVGVATASSRAEGEATQSSGTLSGNVIQVPVHVPLNFCGNSVNVLSLLNPTFGNGCANVEGGVTGTE</sequence>
<dbReference type="InterPro" id="IPR005528">
    <property type="entry name" value="ChpA-H"/>
</dbReference>
<evidence type="ECO:0000256" key="1">
    <source>
        <dbReference type="ARBA" id="ARBA00004191"/>
    </source>
</evidence>
<comment type="caution">
    <text evidence="10">The sequence shown here is derived from an EMBL/GenBank/DDBJ whole genome shotgun (WGS) entry which is preliminary data.</text>
</comment>
<dbReference type="GO" id="GO:0007155">
    <property type="term" value="P:cell adhesion"/>
    <property type="evidence" value="ECO:0007669"/>
    <property type="project" value="UniProtKB-KW"/>
</dbReference>
<evidence type="ECO:0000256" key="4">
    <source>
        <dbReference type="ARBA" id="ARBA00022729"/>
    </source>
</evidence>
<gene>
    <name evidence="10" type="ORF">CK936_26220</name>
</gene>
<keyword evidence="5" id="KW-0130">Cell adhesion</keyword>
<evidence type="ECO:0000256" key="3">
    <source>
        <dbReference type="ARBA" id="ARBA00022525"/>
    </source>
</evidence>